<reference evidence="2" key="1">
    <citation type="submission" date="2005-08" db="EMBL/GenBank/DDBJ databases">
        <title>Complete sequence of chromosome 2 of Ralstonia eutropha JMP134.</title>
        <authorList>
            <person name="Copeland A."/>
            <person name="Lucas S."/>
            <person name="Lapidus A."/>
            <person name="Barry K."/>
            <person name="Detter J.C."/>
            <person name="Glavina T."/>
            <person name="Hammon N."/>
            <person name="Israni S."/>
            <person name="Pitluck S."/>
            <person name="Goltsman E."/>
            <person name="Martinez M."/>
            <person name="Schmutz J."/>
            <person name="Larimer F."/>
            <person name="Land M."/>
            <person name="Lykidis A."/>
            <person name="Richardson P."/>
        </authorList>
    </citation>
    <scope>NUCLEOTIDE SEQUENCE [LARGE SCALE GENOMIC DNA]</scope>
    <source>
        <strain evidence="2">JMP134</strain>
    </source>
</reference>
<dbReference type="InterPro" id="IPR003673">
    <property type="entry name" value="CoA-Trfase_fam_III"/>
</dbReference>
<evidence type="ECO:0000256" key="1">
    <source>
        <dbReference type="SAM" id="MobiDB-lite"/>
    </source>
</evidence>
<dbReference type="eggNOG" id="COG1804">
    <property type="taxonomic scope" value="Bacteria"/>
</dbReference>
<dbReference type="Gene3D" id="3.40.50.10540">
    <property type="entry name" value="Crotonobetainyl-coa:carnitine coa-transferase, domain 1"/>
    <property type="match status" value="1"/>
</dbReference>
<dbReference type="EMBL" id="CP000091">
    <property type="protein sequence ID" value="AAZ63516.1"/>
    <property type="molecule type" value="Genomic_DNA"/>
</dbReference>
<dbReference type="PANTHER" id="PTHR48228">
    <property type="entry name" value="SUCCINYL-COA--D-CITRAMALATE COA-TRANSFERASE"/>
    <property type="match status" value="1"/>
</dbReference>
<organism evidence="2">
    <name type="scientific">Cupriavidus pinatubonensis (strain JMP 134 / LMG 1197)</name>
    <name type="common">Cupriavidus necator (strain JMP 134)</name>
    <dbReference type="NCBI Taxonomy" id="264198"/>
    <lineage>
        <taxon>Bacteria</taxon>
        <taxon>Pseudomonadati</taxon>
        <taxon>Pseudomonadota</taxon>
        <taxon>Betaproteobacteria</taxon>
        <taxon>Burkholderiales</taxon>
        <taxon>Burkholderiaceae</taxon>
        <taxon>Cupriavidus</taxon>
    </lineage>
</organism>
<dbReference type="HOGENOM" id="CLU_2034181_0_0_4"/>
<accession>Q46TL8</accession>
<gene>
    <name evidence="2" type="ordered locus">Reut_B4162</name>
</gene>
<dbReference type="STRING" id="264198.Reut_B4162"/>
<proteinExistence type="predicted"/>
<dbReference type="GO" id="GO:0003824">
    <property type="term" value="F:catalytic activity"/>
    <property type="evidence" value="ECO:0007669"/>
    <property type="project" value="InterPro"/>
</dbReference>
<name>Q46TL8_CUPPJ</name>
<evidence type="ECO:0000313" key="2">
    <source>
        <dbReference type="EMBL" id="AAZ63516.1"/>
    </source>
</evidence>
<dbReference type="AlphaFoldDB" id="Q46TL8"/>
<feature type="region of interest" description="Disordered" evidence="1">
    <location>
        <begin position="34"/>
        <end position="56"/>
    </location>
</feature>
<protein>
    <recommendedName>
        <fullName evidence="3">L-carnitine dehydratase/bile acid-inducible protein F</fullName>
    </recommendedName>
</protein>
<dbReference type="KEGG" id="reu:Reut_B4162"/>
<dbReference type="InterPro" id="IPR023606">
    <property type="entry name" value="CoA-Trfase_III_dom_1_sf"/>
</dbReference>
<dbReference type="InterPro" id="IPR050509">
    <property type="entry name" value="CoA-transferase_III"/>
</dbReference>
<dbReference type="SUPFAM" id="SSF89796">
    <property type="entry name" value="CoA-transferase family III (CaiB/BaiF)"/>
    <property type="match status" value="1"/>
</dbReference>
<dbReference type="PANTHER" id="PTHR48228:SF5">
    <property type="entry name" value="ALPHA-METHYLACYL-COA RACEMASE"/>
    <property type="match status" value="1"/>
</dbReference>
<dbReference type="Pfam" id="PF02515">
    <property type="entry name" value="CoA_transf_3"/>
    <property type="match status" value="1"/>
</dbReference>
<sequence>MDVLSGIRVVEFEAIGPGPFGGMLLADTGADVARIDRPEPPSDLGPKRNGGKRVDVTGRGRRCVTLDLKQANAQLAALELIARADVVIEGFRPATMERLGLGLDVSRTCPRCARATGSRRA</sequence>
<evidence type="ECO:0008006" key="3">
    <source>
        <dbReference type="Google" id="ProtNLM"/>
    </source>
</evidence>